<keyword evidence="2" id="KW-1185">Reference proteome</keyword>
<feature type="non-terminal residue" evidence="1">
    <location>
        <position position="1"/>
    </location>
</feature>
<reference evidence="1" key="1">
    <citation type="submission" date="2023-05" db="EMBL/GenBank/DDBJ databases">
        <authorList>
            <person name="Stuckert A."/>
        </authorList>
    </citation>
    <scope>NUCLEOTIDE SEQUENCE</scope>
</reference>
<accession>A0ABN9CQM7</accession>
<evidence type="ECO:0000313" key="1">
    <source>
        <dbReference type="EMBL" id="CAI9562054.1"/>
    </source>
</evidence>
<sequence>CKEPPGGTSSSPLVRRPQSAESKFRFTCSPGLLMVGMDLECTETRLRLLGIPTSDRGVRRGPCRVRA</sequence>
<proteinExistence type="predicted"/>
<dbReference type="Proteomes" id="UP001162483">
    <property type="component" value="Unassembled WGS sequence"/>
</dbReference>
<dbReference type="EMBL" id="CATNWA010011620">
    <property type="protein sequence ID" value="CAI9562054.1"/>
    <property type="molecule type" value="Genomic_DNA"/>
</dbReference>
<comment type="caution">
    <text evidence="1">The sequence shown here is derived from an EMBL/GenBank/DDBJ whole genome shotgun (WGS) entry which is preliminary data.</text>
</comment>
<protein>
    <submittedName>
        <fullName evidence="1">Uncharacterized protein</fullName>
    </submittedName>
</protein>
<gene>
    <name evidence="1" type="ORF">SPARVUS_LOCUS5548457</name>
</gene>
<organism evidence="1 2">
    <name type="scientific">Staurois parvus</name>
    <dbReference type="NCBI Taxonomy" id="386267"/>
    <lineage>
        <taxon>Eukaryota</taxon>
        <taxon>Metazoa</taxon>
        <taxon>Chordata</taxon>
        <taxon>Craniata</taxon>
        <taxon>Vertebrata</taxon>
        <taxon>Euteleostomi</taxon>
        <taxon>Amphibia</taxon>
        <taxon>Batrachia</taxon>
        <taxon>Anura</taxon>
        <taxon>Neobatrachia</taxon>
        <taxon>Ranoidea</taxon>
        <taxon>Ranidae</taxon>
        <taxon>Staurois</taxon>
    </lineage>
</organism>
<name>A0ABN9CQM7_9NEOB</name>
<evidence type="ECO:0000313" key="2">
    <source>
        <dbReference type="Proteomes" id="UP001162483"/>
    </source>
</evidence>